<evidence type="ECO:0008006" key="4">
    <source>
        <dbReference type="Google" id="ProtNLM"/>
    </source>
</evidence>
<keyword evidence="3" id="KW-1185">Reference proteome</keyword>
<dbReference type="InterPro" id="IPR036390">
    <property type="entry name" value="WH_DNA-bd_sf"/>
</dbReference>
<feature type="compositionally biased region" description="Basic and acidic residues" evidence="1">
    <location>
        <begin position="82"/>
        <end position="91"/>
    </location>
</feature>
<dbReference type="AlphaFoldDB" id="A0A124IER9"/>
<evidence type="ECO:0000256" key="1">
    <source>
        <dbReference type="SAM" id="MobiDB-lite"/>
    </source>
</evidence>
<dbReference type="SUPFAM" id="SSF46785">
    <property type="entry name" value="Winged helix' DNA-binding domain"/>
    <property type="match status" value="2"/>
</dbReference>
<dbReference type="EMBL" id="LMXB01000055">
    <property type="protein sequence ID" value="KUO19160.1"/>
    <property type="molecule type" value="Genomic_DNA"/>
</dbReference>
<proteinExistence type="predicted"/>
<accession>A0A124IER9</accession>
<dbReference type="OrthoDB" id="3483797at2"/>
<protein>
    <recommendedName>
        <fullName evidence="4">Transcription regulator TrmB N-terminal domain-containing protein</fullName>
    </recommendedName>
</protein>
<dbReference type="Proteomes" id="UP000053260">
    <property type="component" value="Unassembled WGS sequence"/>
</dbReference>
<evidence type="ECO:0000313" key="2">
    <source>
        <dbReference type="EMBL" id="KUO19160.1"/>
    </source>
</evidence>
<feature type="compositionally biased region" description="Low complexity" evidence="1">
    <location>
        <begin position="154"/>
        <end position="171"/>
    </location>
</feature>
<dbReference type="STRING" id="909626.AQJ91_21735"/>
<feature type="compositionally biased region" description="Basic and acidic residues" evidence="1">
    <location>
        <begin position="182"/>
        <end position="197"/>
    </location>
</feature>
<comment type="caution">
    <text evidence="2">The sequence shown here is derived from an EMBL/GenBank/DDBJ whole genome shotgun (WGS) entry which is preliminary data.</text>
</comment>
<feature type="region of interest" description="Disordered" evidence="1">
    <location>
        <begin position="73"/>
        <end position="225"/>
    </location>
</feature>
<organism evidence="2 3">
    <name type="scientific">Streptomyces dysideae</name>
    <dbReference type="NCBI Taxonomy" id="909626"/>
    <lineage>
        <taxon>Bacteria</taxon>
        <taxon>Bacillati</taxon>
        <taxon>Actinomycetota</taxon>
        <taxon>Actinomycetes</taxon>
        <taxon>Kitasatosporales</taxon>
        <taxon>Streptomycetaceae</taxon>
        <taxon>Streptomyces</taxon>
    </lineage>
</organism>
<sequence length="294" mass="30096">MSNTTTDETRTLHAVPVPEPLAGLTGAPAAIYAELVELTGNDAATAAELALAAGLGRSTTGKALVTLEGRGLAVRTPGGHDGPCRTPDRWRAAPTSESTTKDAEGGQESMNAEPTDSASNAPEPSADDTDSENAPADEATPNTSAATDDERTDAASVPVTDAAPDAPAPDAEQSEDGTSGDDGPHHAQDNDVARTEDAPIPQADPKQQPTAPVEASALPGGKKRLAPGALRQMVINHLSKHPGEAFTATGISRVIEKSSGAIANALDKLVKQNIAEQVSDRPRTYRLATPQADA</sequence>
<feature type="compositionally biased region" description="Polar residues" evidence="1">
    <location>
        <begin position="108"/>
        <end position="122"/>
    </location>
</feature>
<name>A0A124IER9_9ACTN</name>
<gene>
    <name evidence="2" type="ORF">AQJ91_21735</name>
</gene>
<reference evidence="2 3" key="1">
    <citation type="submission" date="2015-10" db="EMBL/GenBank/DDBJ databases">
        <title>Draft genome sequence of Streptomyces sp. RV15, isolated from a marine sponge.</title>
        <authorList>
            <person name="Ruckert C."/>
            <person name="Abdelmohsen U.R."/>
            <person name="Winkler A."/>
            <person name="Hentschel U."/>
            <person name="Kalinowski J."/>
            <person name="Kampfer P."/>
            <person name="Glaeser S."/>
        </authorList>
    </citation>
    <scope>NUCLEOTIDE SEQUENCE [LARGE SCALE GENOMIC DNA]</scope>
    <source>
        <strain evidence="2 3">RV15</strain>
    </source>
</reference>
<evidence type="ECO:0000313" key="3">
    <source>
        <dbReference type="Proteomes" id="UP000053260"/>
    </source>
</evidence>
<dbReference type="RefSeq" id="WP_067024240.1">
    <property type="nucleotide sequence ID" value="NZ_KQ949087.1"/>
</dbReference>